<name>X0XZJ0_9ZZZZ</name>
<keyword evidence="6" id="KW-0998">Cell outer membrane</keyword>
<dbReference type="PANTHER" id="PTHR34933:SF1">
    <property type="entry name" value="FLAGELLAR L-RING PROTEIN"/>
    <property type="match status" value="1"/>
</dbReference>
<keyword evidence="4" id="KW-0472">Membrane</keyword>
<dbReference type="EMBL" id="BARS01054455">
    <property type="protein sequence ID" value="GAG48914.1"/>
    <property type="molecule type" value="Genomic_DNA"/>
</dbReference>
<evidence type="ECO:0000256" key="4">
    <source>
        <dbReference type="ARBA" id="ARBA00023136"/>
    </source>
</evidence>
<reference evidence="7" key="1">
    <citation type="journal article" date="2014" name="Front. Microbiol.">
        <title>High frequency of phylogenetically diverse reductive dehalogenase-homologous genes in deep subseafloor sedimentary metagenomes.</title>
        <authorList>
            <person name="Kawai M."/>
            <person name="Futagami T."/>
            <person name="Toyoda A."/>
            <person name="Takaki Y."/>
            <person name="Nishi S."/>
            <person name="Hori S."/>
            <person name="Arai W."/>
            <person name="Tsubouchi T."/>
            <person name="Morono Y."/>
            <person name="Uchiyama I."/>
            <person name="Ito T."/>
            <person name="Fujiyama A."/>
            <person name="Inagaki F."/>
            <person name="Takami H."/>
        </authorList>
    </citation>
    <scope>NUCLEOTIDE SEQUENCE</scope>
    <source>
        <strain evidence="7">Expedition CK06-06</strain>
    </source>
</reference>
<accession>X0XZJ0</accession>
<evidence type="ECO:0000256" key="3">
    <source>
        <dbReference type="ARBA" id="ARBA00022729"/>
    </source>
</evidence>
<protein>
    <submittedName>
        <fullName evidence="7">Uncharacterized protein</fullName>
    </submittedName>
</protein>
<comment type="caution">
    <text evidence="7">The sequence shown here is derived from an EMBL/GenBank/DDBJ whole genome shotgun (WGS) entry which is preliminary data.</text>
</comment>
<sequence length="188" mass="21076">MNIKKVWLLVLMVFMLGVTTCSRAGSIWAKRDKNMRALYADDVARNIGDVLTIIIYERSYLENKSNRQLKKKTTHKNNFDGKVGINHIIADVPAVRFGTGTEYEKTLDSYANNKDDRKFEDSISVVVIDILPNGNLVVMGMCKRNISDDIQIIEVSGIVRPSDISFNNTVNSKQLANLHIVSRSEGVG</sequence>
<keyword evidence="3" id="KW-0732">Signal</keyword>
<dbReference type="InterPro" id="IPR000527">
    <property type="entry name" value="Flag_Lring"/>
</dbReference>
<dbReference type="GO" id="GO:0009279">
    <property type="term" value="C:cell outer membrane"/>
    <property type="evidence" value="ECO:0007669"/>
    <property type="project" value="UniProtKB-SubCell"/>
</dbReference>
<dbReference type="GO" id="GO:0003774">
    <property type="term" value="F:cytoskeletal motor activity"/>
    <property type="evidence" value="ECO:0007669"/>
    <property type="project" value="InterPro"/>
</dbReference>
<evidence type="ECO:0000256" key="6">
    <source>
        <dbReference type="ARBA" id="ARBA00023237"/>
    </source>
</evidence>
<evidence type="ECO:0000256" key="1">
    <source>
        <dbReference type="ARBA" id="ARBA00004365"/>
    </source>
</evidence>
<evidence type="ECO:0000313" key="7">
    <source>
        <dbReference type="EMBL" id="GAG48914.1"/>
    </source>
</evidence>
<dbReference type="AlphaFoldDB" id="X0XZJ0"/>
<feature type="non-terminal residue" evidence="7">
    <location>
        <position position="188"/>
    </location>
</feature>
<organism evidence="7">
    <name type="scientific">marine sediment metagenome</name>
    <dbReference type="NCBI Taxonomy" id="412755"/>
    <lineage>
        <taxon>unclassified sequences</taxon>
        <taxon>metagenomes</taxon>
        <taxon>ecological metagenomes</taxon>
    </lineage>
</organism>
<keyword evidence="5" id="KW-0975">Bacterial flagellum</keyword>
<proteinExistence type="predicted"/>
<evidence type="ECO:0000256" key="2">
    <source>
        <dbReference type="ARBA" id="ARBA00004442"/>
    </source>
</evidence>
<dbReference type="GO" id="GO:0071973">
    <property type="term" value="P:bacterial-type flagellum-dependent cell motility"/>
    <property type="evidence" value="ECO:0007669"/>
    <property type="project" value="InterPro"/>
</dbReference>
<dbReference type="PANTHER" id="PTHR34933">
    <property type="entry name" value="FLAGELLAR L-RING PROTEIN"/>
    <property type="match status" value="1"/>
</dbReference>
<dbReference type="PRINTS" id="PR01008">
    <property type="entry name" value="FLGLRINGFLGH"/>
</dbReference>
<evidence type="ECO:0000256" key="5">
    <source>
        <dbReference type="ARBA" id="ARBA00023143"/>
    </source>
</evidence>
<gene>
    <name evidence="7" type="ORF">S01H1_80610</name>
</gene>
<dbReference type="Pfam" id="PF02107">
    <property type="entry name" value="FlgH"/>
    <property type="match status" value="1"/>
</dbReference>
<dbReference type="GO" id="GO:0009427">
    <property type="term" value="C:bacterial-type flagellum basal body, distal rod, L ring"/>
    <property type="evidence" value="ECO:0007669"/>
    <property type="project" value="InterPro"/>
</dbReference>
<comment type="subcellular location">
    <subcellularLocation>
        <location evidence="1">Bacterial flagellum</location>
    </subcellularLocation>
    <subcellularLocation>
        <location evidence="2">Cell outer membrane</location>
    </subcellularLocation>
</comment>